<keyword evidence="1" id="KW-0677">Repeat</keyword>
<feature type="chain" id="PRO_5040928695" evidence="2">
    <location>
        <begin position="21"/>
        <end position="143"/>
    </location>
</feature>
<dbReference type="RefSeq" id="WP_004521094.1">
    <property type="nucleotide sequence ID" value="NZ_ACEO02000020.1"/>
</dbReference>
<feature type="signal peptide" evidence="2">
    <location>
        <begin position="1"/>
        <end position="20"/>
    </location>
</feature>
<evidence type="ECO:0000256" key="1">
    <source>
        <dbReference type="ARBA" id="ARBA00022737"/>
    </source>
</evidence>
<comment type="caution">
    <text evidence="3">The sequence shown here is derived from an EMBL/GenBank/DDBJ whole genome shotgun (WGS) entry which is preliminary data.</text>
</comment>
<keyword evidence="2" id="KW-0732">Signal</keyword>
<dbReference type="EMBL" id="ACEO02000020">
    <property type="protein sequence ID" value="EFC50953.1"/>
    <property type="molecule type" value="Genomic_DNA"/>
</dbReference>
<organism evidence="3 4">
    <name type="scientific">Neisseria subflava NJ9703</name>
    <dbReference type="NCBI Taxonomy" id="546268"/>
    <lineage>
        <taxon>Bacteria</taxon>
        <taxon>Pseudomonadati</taxon>
        <taxon>Pseudomonadota</taxon>
        <taxon>Betaproteobacteria</taxon>
        <taxon>Neisseriales</taxon>
        <taxon>Neisseriaceae</taxon>
        <taxon>Neisseria</taxon>
    </lineage>
</organism>
<reference evidence="3 4" key="1">
    <citation type="submission" date="2010-01" db="EMBL/GenBank/DDBJ databases">
        <authorList>
            <person name="Weinstock G."/>
            <person name="Sodergren E."/>
            <person name="Clifton S."/>
            <person name="Fulton L."/>
            <person name="Fulton B."/>
            <person name="Courtney L."/>
            <person name="Fronick C."/>
            <person name="Harrison M."/>
            <person name="Strong C."/>
            <person name="Farmer C."/>
            <person name="Delahaunty K."/>
            <person name="Markovic C."/>
            <person name="Hall O."/>
            <person name="Minx P."/>
            <person name="Tomlinson C."/>
            <person name="Mitreva M."/>
            <person name="Nelson J."/>
            <person name="Hou S."/>
            <person name="Wollam A."/>
            <person name="Pepin K.H."/>
            <person name="Johnson M."/>
            <person name="Bhonagiri V."/>
            <person name="Nash W.E."/>
            <person name="Warren W."/>
            <person name="Chinwalla A."/>
            <person name="Mardis E.R."/>
            <person name="Wilson R.K."/>
        </authorList>
    </citation>
    <scope>NUCLEOTIDE SEQUENCE [LARGE SCALE GENOMIC DNA]</scope>
    <source>
        <strain evidence="3 4">NJ9703</strain>
    </source>
</reference>
<proteinExistence type="predicted"/>
<accession>A0A9W5INW9</accession>
<evidence type="ECO:0000256" key="2">
    <source>
        <dbReference type="SAM" id="SignalP"/>
    </source>
</evidence>
<name>A0A9W5INW9_NEISU</name>
<dbReference type="PANTHER" id="PTHR23084:SF263">
    <property type="entry name" value="MORN REPEAT-CONTAINING PROTEIN 1"/>
    <property type="match status" value="1"/>
</dbReference>
<dbReference type="SUPFAM" id="SSF82185">
    <property type="entry name" value="Histone H3 K4-specific methyltransferase SET7/9 N-terminal domain"/>
    <property type="match status" value="1"/>
</dbReference>
<evidence type="ECO:0000313" key="4">
    <source>
        <dbReference type="Proteomes" id="UP000004621"/>
    </source>
</evidence>
<dbReference type="PANTHER" id="PTHR23084">
    <property type="entry name" value="PHOSPHATIDYLINOSITOL-4-PHOSPHATE 5-KINASE RELATED"/>
    <property type="match status" value="1"/>
</dbReference>
<evidence type="ECO:0000313" key="3">
    <source>
        <dbReference type="EMBL" id="EFC50953.1"/>
    </source>
</evidence>
<dbReference type="InterPro" id="IPR003409">
    <property type="entry name" value="MORN"/>
</dbReference>
<protein>
    <submittedName>
        <fullName evidence="3">MORN repeat protein</fullName>
    </submittedName>
</protein>
<dbReference type="AlphaFoldDB" id="A0A9W5INW9"/>
<dbReference type="Gene3D" id="2.20.110.10">
    <property type="entry name" value="Histone H3 K4-specific methyltransferase SET7/9 N-terminal domain"/>
    <property type="match status" value="1"/>
</dbReference>
<dbReference type="Pfam" id="PF02493">
    <property type="entry name" value="MORN"/>
    <property type="match status" value="2"/>
</dbReference>
<gene>
    <name evidence="3" type="ORF">NEISUBOT_05600</name>
</gene>
<dbReference type="Proteomes" id="UP000004621">
    <property type="component" value="Unassembled WGS sequence"/>
</dbReference>
<sequence>MMKYLALLPIAFMLGSPAIAETINPYQEKGCVYDGDVGKDGKPSGKGTWKCQDGRSYVGAFKNGKFDGKGVYTVSSNSETFIEPFSSNSAKLRNMTLEGVFKKGRAHGNFTASQNGTPVFIMKCEDGMIKEVKLPKKSASKTK</sequence>